<evidence type="ECO:0000256" key="1">
    <source>
        <dbReference type="SAM" id="MobiDB-lite"/>
    </source>
</evidence>
<comment type="caution">
    <text evidence="2">The sequence shown here is derived from an EMBL/GenBank/DDBJ whole genome shotgun (WGS) entry which is preliminary data.</text>
</comment>
<dbReference type="Proteomes" id="UP001148614">
    <property type="component" value="Unassembled WGS sequence"/>
</dbReference>
<protein>
    <submittedName>
        <fullName evidence="2">Uncharacterized protein</fullName>
    </submittedName>
</protein>
<dbReference type="AlphaFoldDB" id="A0A9W8ND86"/>
<feature type="compositionally biased region" description="Acidic residues" evidence="1">
    <location>
        <begin position="220"/>
        <end position="232"/>
    </location>
</feature>
<gene>
    <name evidence="2" type="ORF">NPX13_g6069</name>
</gene>
<evidence type="ECO:0000313" key="3">
    <source>
        <dbReference type="Proteomes" id="UP001148614"/>
    </source>
</evidence>
<name>A0A9W8ND86_9PEZI</name>
<sequence>MTSLFIQVAFNYERPSEQREKAYFSIINPDETGAGKQWSPKELDTENLRKSELALVIGEILPPSITPVLENATTSRSLRTFNVGRHTMIPTEPNAMIVVIRLSDVDKPPPPPLCVLCHKKDDICDAWPLPQAKRELPQATRDLIFFYHEWVTSSTCGPGITFGCNRGIARKFISQYLKDHEVPSHGAVESSNRAGENRDDDNNSGGQRARVNKRQRIESESSESETETDVDEEYGKGKGVKTSTMGGKRRKE</sequence>
<feature type="region of interest" description="Disordered" evidence="1">
    <location>
        <begin position="183"/>
        <end position="252"/>
    </location>
</feature>
<accession>A0A9W8ND86</accession>
<keyword evidence="3" id="KW-1185">Reference proteome</keyword>
<reference evidence="2" key="1">
    <citation type="submission" date="2022-07" db="EMBL/GenBank/DDBJ databases">
        <title>Genome Sequence of Xylaria arbuscula.</title>
        <authorList>
            <person name="Buettner E."/>
        </authorList>
    </citation>
    <scope>NUCLEOTIDE SEQUENCE</scope>
    <source>
        <strain evidence="2">VT107</strain>
    </source>
</reference>
<evidence type="ECO:0000313" key="2">
    <source>
        <dbReference type="EMBL" id="KAJ3569483.1"/>
    </source>
</evidence>
<proteinExistence type="predicted"/>
<dbReference type="EMBL" id="JANPWZ010001029">
    <property type="protein sequence ID" value="KAJ3569483.1"/>
    <property type="molecule type" value="Genomic_DNA"/>
</dbReference>
<organism evidence="2 3">
    <name type="scientific">Xylaria arbuscula</name>
    <dbReference type="NCBI Taxonomy" id="114810"/>
    <lineage>
        <taxon>Eukaryota</taxon>
        <taxon>Fungi</taxon>
        <taxon>Dikarya</taxon>
        <taxon>Ascomycota</taxon>
        <taxon>Pezizomycotina</taxon>
        <taxon>Sordariomycetes</taxon>
        <taxon>Xylariomycetidae</taxon>
        <taxon>Xylariales</taxon>
        <taxon>Xylariaceae</taxon>
        <taxon>Xylaria</taxon>
    </lineage>
</organism>